<reference evidence="1 2" key="2">
    <citation type="submission" date="2017-10" db="EMBL/GenBank/DDBJ databases">
        <title>Extensive intraspecific genome diversity in a model arbuscular mycorrhizal fungus.</title>
        <authorList>
            <person name="Chen E.C.H."/>
            <person name="Morin E."/>
            <person name="Baudet D."/>
            <person name="Noel J."/>
            <person name="Ndikumana S."/>
            <person name="Charron P."/>
            <person name="St-Onge C."/>
            <person name="Giorgi J."/>
            <person name="Grigoriev I.V."/>
            <person name="Roux C."/>
            <person name="Martin F.M."/>
            <person name="Corradi N."/>
        </authorList>
    </citation>
    <scope>NUCLEOTIDE SEQUENCE [LARGE SCALE GENOMIC DNA]</scope>
    <source>
        <strain evidence="1 2">C2</strain>
    </source>
</reference>
<dbReference type="VEuPathDB" id="FungiDB:RhiirFUN_011267"/>
<reference evidence="1 2" key="1">
    <citation type="submission" date="2016-04" db="EMBL/GenBank/DDBJ databases">
        <title>Genome analyses suggest a sexual origin of heterokaryosis in a supposedly ancient asexual fungus.</title>
        <authorList>
            <person name="Ropars J."/>
            <person name="Sedzielewska K."/>
            <person name="Noel J."/>
            <person name="Charron P."/>
            <person name="Farinelli L."/>
            <person name="Marton T."/>
            <person name="Kruger M."/>
            <person name="Pelin A."/>
            <person name="Brachmann A."/>
            <person name="Corradi N."/>
        </authorList>
    </citation>
    <scope>NUCLEOTIDE SEQUENCE [LARGE SCALE GENOMIC DNA]</scope>
    <source>
        <strain evidence="1 2">C2</strain>
    </source>
</reference>
<organism evidence="1 2">
    <name type="scientific">Rhizophagus irregularis</name>
    <dbReference type="NCBI Taxonomy" id="588596"/>
    <lineage>
        <taxon>Eukaryota</taxon>
        <taxon>Fungi</taxon>
        <taxon>Fungi incertae sedis</taxon>
        <taxon>Mucoromycota</taxon>
        <taxon>Glomeromycotina</taxon>
        <taxon>Glomeromycetes</taxon>
        <taxon>Glomerales</taxon>
        <taxon>Glomeraceae</taxon>
        <taxon>Rhizophagus</taxon>
    </lineage>
</organism>
<gene>
    <name evidence="1" type="ORF">RhiirC2_866261</name>
</gene>
<name>A0A2N1N8N8_9GLOM</name>
<evidence type="ECO:0000313" key="1">
    <source>
        <dbReference type="EMBL" id="PKK70282.1"/>
    </source>
</evidence>
<comment type="caution">
    <text evidence="1">The sequence shown here is derived from an EMBL/GenBank/DDBJ whole genome shotgun (WGS) entry which is preliminary data.</text>
</comment>
<dbReference type="VEuPathDB" id="FungiDB:RhiirA1_398153"/>
<protein>
    <submittedName>
        <fullName evidence="1">Uncharacterized protein</fullName>
    </submittedName>
</protein>
<dbReference type="AlphaFoldDB" id="A0A2N1N8N8"/>
<dbReference type="EMBL" id="LLXL01000638">
    <property type="protein sequence ID" value="PKK70282.1"/>
    <property type="molecule type" value="Genomic_DNA"/>
</dbReference>
<dbReference type="Proteomes" id="UP000233469">
    <property type="component" value="Unassembled WGS sequence"/>
</dbReference>
<proteinExistence type="predicted"/>
<accession>A0A2N1N8N8</accession>
<sequence>MATAPPTFSEPAEAVYDFTNLYDISHSSLIFAQFPISGVDIGQWYPILPQSSSPLSHDERILQKQRRNYRKNKKKRERYRVNTFLKQEAEYQRRVQQEKYDRGYARAVAANLKRQTVFTRGTVKVKDQYGSVGWIYVFQCSFSPSVKTRYCDYATEAGSFRKETFPETVIEFGAEDLN</sequence>
<evidence type="ECO:0000313" key="2">
    <source>
        <dbReference type="Proteomes" id="UP000233469"/>
    </source>
</evidence>